<comment type="caution">
    <text evidence="2">The sequence shown here is derived from an EMBL/GenBank/DDBJ whole genome shotgun (WGS) entry which is preliminary data.</text>
</comment>
<gene>
    <name evidence="2" type="ORF">RM780_11890</name>
</gene>
<organism evidence="2 3">
    <name type="scientific">Streptomyces boetiae</name>
    <dbReference type="NCBI Taxonomy" id="3075541"/>
    <lineage>
        <taxon>Bacteria</taxon>
        <taxon>Bacillati</taxon>
        <taxon>Actinomycetota</taxon>
        <taxon>Actinomycetes</taxon>
        <taxon>Kitasatosporales</taxon>
        <taxon>Streptomycetaceae</taxon>
        <taxon>Streptomyces</taxon>
    </lineage>
</organism>
<dbReference type="RefSeq" id="WP_311630615.1">
    <property type="nucleotide sequence ID" value="NZ_JAVREN010000014.1"/>
</dbReference>
<dbReference type="SUPFAM" id="SSF69572">
    <property type="entry name" value="Activating enzymes of the ubiquitin-like proteins"/>
    <property type="match status" value="1"/>
</dbReference>
<dbReference type="Gene3D" id="3.40.50.720">
    <property type="entry name" value="NAD(P)-binding Rossmann-like Domain"/>
    <property type="match status" value="1"/>
</dbReference>
<dbReference type="Pfam" id="PF00899">
    <property type="entry name" value="ThiF"/>
    <property type="match status" value="1"/>
</dbReference>
<keyword evidence="2" id="KW-0808">Transferase</keyword>
<feature type="domain" description="THIF-type NAD/FAD binding fold" evidence="1">
    <location>
        <begin position="159"/>
        <end position="339"/>
    </location>
</feature>
<sequence>HTVRYGVTPAHAVLFGPVDTATESFLGLLDGTRALPALRRAATALGLADGAADRLTEQLAAAGVLDDATAEREAACRVTDGLRPDLATLSLLHPEPGEGLRRLLARGRTRVQVRGAGRVGVAVAAALVEHHAALEGEGRLLVARGEVDADEAGVLQGPALAQAGVGEVEVVDGGRVEPEDLLPAGLRPQDAGQRRSDAARRVVRAAGAWRARPPAAAGASREGTRLVVLAPRDGLTAYAPDPAAAEELMEAGTPHLYAGVVEATGFVGPLVLPGVTGCADCMLRERAAREPAWPLLVGQWRNARRAGVPACDGALATAVAGLTACAALSFLDGSAPPGPAVRTEVALPGPATSCREIQPHPECACQAALSTRPPPARSTMNG</sequence>
<evidence type="ECO:0000313" key="3">
    <source>
        <dbReference type="Proteomes" id="UP001183388"/>
    </source>
</evidence>
<keyword evidence="2" id="KW-0548">Nucleotidyltransferase</keyword>
<evidence type="ECO:0000259" key="1">
    <source>
        <dbReference type="Pfam" id="PF00899"/>
    </source>
</evidence>
<feature type="non-terminal residue" evidence="2">
    <location>
        <position position="1"/>
    </location>
</feature>
<dbReference type="GO" id="GO:0016779">
    <property type="term" value="F:nucleotidyltransferase activity"/>
    <property type="evidence" value="ECO:0007669"/>
    <property type="project" value="UniProtKB-KW"/>
</dbReference>
<protein>
    <submittedName>
        <fullName evidence="2">ThiF family adenylyltransferase</fullName>
    </submittedName>
</protein>
<dbReference type="Proteomes" id="UP001183388">
    <property type="component" value="Unassembled WGS sequence"/>
</dbReference>
<dbReference type="InterPro" id="IPR000594">
    <property type="entry name" value="ThiF_NAD_FAD-bd"/>
</dbReference>
<name>A0ABU2L7V9_9ACTN</name>
<keyword evidence="3" id="KW-1185">Reference proteome</keyword>
<proteinExistence type="predicted"/>
<dbReference type="EMBL" id="JAVREN010000014">
    <property type="protein sequence ID" value="MDT0307660.1"/>
    <property type="molecule type" value="Genomic_DNA"/>
</dbReference>
<dbReference type="InterPro" id="IPR035985">
    <property type="entry name" value="Ubiquitin-activating_enz"/>
</dbReference>
<evidence type="ECO:0000313" key="2">
    <source>
        <dbReference type="EMBL" id="MDT0307660.1"/>
    </source>
</evidence>
<accession>A0ABU2L7V9</accession>
<reference evidence="3" key="1">
    <citation type="submission" date="2023-07" db="EMBL/GenBank/DDBJ databases">
        <title>30 novel species of actinomycetes from the DSMZ collection.</title>
        <authorList>
            <person name="Nouioui I."/>
        </authorList>
    </citation>
    <scope>NUCLEOTIDE SEQUENCE [LARGE SCALE GENOMIC DNA]</scope>
    <source>
        <strain evidence="3">DSM 44917</strain>
    </source>
</reference>